<dbReference type="PROSITE" id="PS00151">
    <property type="entry name" value="ACYLPHOSPHATASE_2"/>
    <property type="match status" value="1"/>
</dbReference>
<dbReference type="InterPro" id="IPR036046">
    <property type="entry name" value="Acylphosphatase-like_dom_sf"/>
</dbReference>
<dbReference type="InterPro" id="IPR020456">
    <property type="entry name" value="Acylphosphatase"/>
</dbReference>
<dbReference type="PRINTS" id="PR00112">
    <property type="entry name" value="ACYLPHPHTASE"/>
</dbReference>
<sequence>MNRRIKVYGKVQGIFFRKNTQQKALELDLKGWVKNEEDGTVSLEIEGELHSILAMQSWLRLGPPNSHVENLEITQGEEQGYQDFLILQ</sequence>
<dbReference type="AlphaFoldDB" id="A0A2P8E0C9"/>
<dbReference type="GO" id="GO:0003998">
    <property type="term" value="F:acylphosphatase activity"/>
    <property type="evidence" value="ECO:0007669"/>
    <property type="project" value="UniProtKB-EC"/>
</dbReference>
<proteinExistence type="inferred from homology"/>
<keyword evidence="9" id="KW-1185">Reference proteome</keyword>
<dbReference type="Proteomes" id="UP000240708">
    <property type="component" value="Unassembled WGS sequence"/>
</dbReference>
<evidence type="ECO:0000259" key="7">
    <source>
        <dbReference type="PROSITE" id="PS51160"/>
    </source>
</evidence>
<dbReference type="PANTHER" id="PTHR10029:SF3">
    <property type="entry name" value="ACYLPHOSPHATASE-RELATED"/>
    <property type="match status" value="1"/>
</dbReference>
<evidence type="ECO:0000256" key="3">
    <source>
        <dbReference type="ARBA" id="ARBA00022801"/>
    </source>
</evidence>
<gene>
    <name evidence="8" type="ORF">CLV48_10833</name>
</gene>
<name>A0A2P8E0C9_9BACT</name>
<keyword evidence="3 5" id="KW-0378">Hydrolase</keyword>
<dbReference type="SUPFAM" id="SSF54975">
    <property type="entry name" value="Acylphosphatase/BLUF domain-like"/>
    <property type="match status" value="1"/>
</dbReference>
<evidence type="ECO:0000313" key="9">
    <source>
        <dbReference type="Proteomes" id="UP000240708"/>
    </source>
</evidence>
<accession>A0A2P8E0C9</accession>
<comment type="caution">
    <text evidence="8">The sequence shown here is derived from an EMBL/GenBank/DDBJ whole genome shotgun (WGS) entry which is preliminary data.</text>
</comment>
<dbReference type="InterPro" id="IPR017968">
    <property type="entry name" value="Acylphosphatase_CS"/>
</dbReference>
<dbReference type="Gene3D" id="3.30.70.100">
    <property type="match status" value="1"/>
</dbReference>
<organism evidence="8 9">
    <name type="scientific">Cecembia rubra</name>
    <dbReference type="NCBI Taxonomy" id="1485585"/>
    <lineage>
        <taxon>Bacteria</taxon>
        <taxon>Pseudomonadati</taxon>
        <taxon>Bacteroidota</taxon>
        <taxon>Cytophagia</taxon>
        <taxon>Cytophagales</taxon>
        <taxon>Cyclobacteriaceae</taxon>
        <taxon>Cecembia</taxon>
    </lineage>
</organism>
<feature type="active site" evidence="5">
    <location>
        <position position="35"/>
    </location>
</feature>
<dbReference type="OrthoDB" id="9808093at2"/>
<dbReference type="Pfam" id="PF00708">
    <property type="entry name" value="Acylphosphatase"/>
    <property type="match status" value="1"/>
</dbReference>
<evidence type="ECO:0000256" key="2">
    <source>
        <dbReference type="ARBA" id="ARBA00012150"/>
    </source>
</evidence>
<evidence type="ECO:0000256" key="5">
    <source>
        <dbReference type="PROSITE-ProRule" id="PRU00520"/>
    </source>
</evidence>
<protein>
    <recommendedName>
        <fullName evidence="2 5">acylphosphatase</fullName>
        <ecNumber evidence="2 5">3.6.1.7</ecNumber>
    </recommendedName>
</protein>
<dbReference type="PROSITE" id="PS51160">
    <property type="entry name" value="ACYLPHOSPHATASE_3"/>
    <property type="match status" value="1"/>
</dbReference>
<evidence type="ECO:0000256" key="1">
    <source>
        <dbReference type="ARBA" id="ARBA00005614"/>
    </source>
</evidence>
<comment type="catalytic activity">
    <reaction evidence="4 5">
        <text>an acyl phosphate + H2O = a carboxylate + phosphate + H(+)</text>
        <dbReference type="Rhea" id="RHEA:14965"/>
        <dbReference type="ChEBI" id="CHEBI:15377"/>
        <dbReference type="ChEBI" id="CHEBI:15378"/>
        <dbReference type="ChEBI" id="CHEBI:29067"/>
        <dbReference type="ChEBI" id="CHEBI:43474"/>
        <dbReference type="ChEBI" id="CHEBI:59918"/>
        <dbReference type="EC" id="3.6.1.7"/>
    </reaction>
</comment>
<comment type="similarity">
    <text evidence="1 6">Belongs to the acylphosphatase family.</text>
</comment>
<dbReference type="RefSeq" id="WP_106567938.1">
    <property type="nucleotide sequence ID" value="NZ_JAUVYL010000157.1"/>
</dbReference>
<reference evidence="8 9" key="1">
    <citation type="submission" date="2018-03" db="EMBL/GenBank/DDBJ databases">
        <title>Genomic Encyclopedia of Archaeal and Bacterial Type Strains, Phase II (KMG-II): from individual species to whole genera.</title>
        <authorList>
            <person name="Goeker M."/>
        </authorList>
    </citation>
    <scope>NUCLEOTIDE SEQUENCE [LARGE SCALE GENOMIC DNA]</scope>
    <source>
        <strain evidence="8 9">DSM 28057</strain>
    </source>
</reference>
<dbReference type="EC" id="3.6.1.7" evidence="2 5"/>
<evidence type="ECO:0000256" key="4">
    <source>
        <dbReference type="ARBA" id="ARBA00047645"/>
    </source>
</evidence>
<dbReference type="EMBL" id="PYGF01000008">
    <property type="protein sequence ID" value="PSL02924.1"/>
    <property type="molecule type" value="Genomic_DNA"/>
</dbReference>
<dbReference type="PANTHER" id="PTHR10029">
    <property type="entry name" value="ACYLPHOSPHATASE"/>
    <property type="match status" value="1"/>
</dbReference>
<feature type="active site" evidence="5">
    <location>
        <position position="17"/>
    </location>
</feature>
<evidence type="ECO:0000256" key="6">
    <source>
        <dbReference type="RuleBase" id="RU004168"/>
    </source>
</evidence>
<dbReference type="InterPro" id="IPR001792">
    <property type="entry name" value="Acylphosphatase-like_dom"/>
</dbReference>
<evidence type="ECO:0000313" key="8">
    <source>
        <dbReference type="EMBL" id="PSL02924.1"/>
    </source>
</evidence>
<feature type="domain" description="Acylphosphatase-like" evidence="7">
    <location>
        <begin position="2"/>
        <end position="88"/>
    </location>
</feature>